<dbReference type="AlphaFoldDB" id="A0A2M9CTJ1"/>
<reference evidence="1 2" key="1">
    <citation type="submission" date="2017-11" db="EMBL/GenBank/DDBJ databases">
        <title>Genomic Encyclopedia of Archaeal and Bacterial Type Strains, Phase II (KMG-II): From Individual Species to Whole Genera.</title>
        <authorList>
            <person name="Goeker M."/>
        </authorList>
    </citation>
    <scope>NUCLEOTIDE SEQUENCE [LARGE SCALE GENOMIC DNA]</scope>
    <source>
        <strain evidence="1 2">DSM 27268</strain>
    </source>
</reference>
<dbReference type="RefSeq" id="WP_100313882.1">
    <property type="nucleotide sequence ID" value="NZ_PGFG01000001.1"/>
</dbReference>
<evidence type="ECO:0008006" key="3">
    <source>
        <dbReference type="Google" id="ProtNLM"/>
    </source>
</evidence>
<dbReference type="OrthoDB" id="9854167at2"/>
<keyword evidence="2" id="KW-1185">Reference proteome</keyword>
<dbReference type="Proteomes" id="UP000230000">
    <property type="component" value="Unassembled WGS sequence"/>
</dbReference>
<dbReference type="EMBL" id="PGFG01000001">
    <property type="protein sequence ID" value="PJJ75240.1"/>
    <property type="molecule type" value="Genomic_DNA"/>
</dbReference>
<evidence type="ECO:0000313" key="1">
    <source>
        <dbReference type="EMBL" id="PJJ75240.1"/>
    </source>
</evidence>
<sequence>MEPNKPQVGQSRPLDLLGKRALIAEQQKLSSEISRLKLVLQSHAHDPLRDYILTELCVLEEELVQIEYALQQGEPS</sequence>
<protein>
    <recommendedName>
        <fullName evidence="3">Histidine kinase</fullName>
    </recommendedName>
</protein>
<accession>A0A2M9CTJ1</accession>
<organism evidence="1 2">
    <name type="scientific">Thermoflavifilum aggregans</name>
    <dbReference type="NCBI Taxonomy" id="454188"/>
    <lineage>
        <taxon>Bacteria</taxon>
        <taxon>Pseudomonadati</taxon>
        <taxon>Bacteroidota</taxon>
        <taxon>Chitinophagia</taxon>
        <taxon>Chitinophagales</taxon>
        <taxon>Chitinophagaceae</taxon>
        <taxon>Thermoflavifilum</taxon>
    </lineage>
</organism>
<name>A0A2M9CTJ1_9BACT</name>
<comment type="caution">
    <text evidence="1">The sequence shown here is derived from an EMBL/GenBank/DDBJ whole genome shotgun (WGS) entry which is preliminary data.</text>
</comment>
<evidence type="ECO:0000313" key="2">
    <source>
        <dbReference type="Proteomes" id="UP000230000"/>
    </source>
</evidence>
<gene>
    <name evidence="1" type="ORF">BXY57_0812</name>
</gene>
<proteinExistence type="predicted"/>